<evidence type="ECO:0000313" key="3">
    <source>
        <dbReference type="EMBL" id="CAF1168480.1"/>
    </source>
</evidence>
<dbReference type="GO" id="GO:0003676">
    <property type="term" value="F:nucleic acid binding"/>
    <property type="evidence" value="ECO:0007669"/>
    <property type="project" value="InterPro"/>
</dbReference>
<feature type="region of interest" description="Disordered" evidence="1">
    <location>
        <begin position="192"/>
        <end position="218"/>
    </location>
</feature>
<dbReference type="PANTHER" id="PTHR45762">
    <property type="entry name" value="ZINC FINGER RNA-BINDING PROTEIN"/>
    <property type="match status" value="1"/>
</dbReference>
<dbReference type="InterPro" id="IPR003604">
    <property type="entry name" value="Matrin/U1-like-C_Znf_C2H2"/>
</dbReference>
<dbReference type="Pfam" id="PF12874">
    <property type="entry name" value="zf-met"/>
    <property type="match status" value="3"/>
</dbReference>
<sequence length="663" mass="74659">MTGNGMNYSIYNSMVYPQTAQHQQQTANFYGRGYPSSFPQPTVSTYGAYPMYPSPYNHYDPIIPSTAETLAAFAHPNESSIINNSQADLTSTQSLQPSTRRVGKDNVSRVYYCEACRIACGGYATYQAHLKGTKHRKKELSTQNQQTGVNILRCELCDITCTSSDAYKAHLEGNKHEKAMKLHRKLGKTIPSVEPQILNSSQPTNPSQSTLNGSQISSAPDQQITLSRLLENSNKPIGEEYIETTCDANNKPVLYHCKLCECTFNDIKGKDVHLKGKRHRLSYKKKVNPNFVVDNNSNNKLSSTKQKPANSNSILSNTLTVDQSNMQHAANSINQDELDDDTKYLMQLHKQIVPSPQLLQNIEQFVSTVESALKACSEQLHSMPSDATLSTPETSTNQSMLMGVSRVGVLGKSLIVNTDRLFDIVVICAQWPTRNLLQTVATALHDSFDKKWKDQIQIDYQTNMETIELHTISTERILYLSISFTSLAVQQKPCEDQSDEFLSRTNCLNVLYSLHSTRWFQNQVSVRQHASALIRCLRYKSIATPRWQSLSSEALEILIYMSLFQDPSAINAFRRVLQYLSGGLILTNNCTLHVPWQTDSNKDVFEDLTNLQRNDITQEAQLGLRLLSFNQLTKWFEPPSGKRSCSEVDECEIPTKRQCINSS</sequence>
<dbReference type="Gene3D" id="1.10.1410.40">
    <property type="match status" value="1"/>
</dbReference>
<dbReference type="Pfam" id="PF07528">
    <property type="entry name" value="DZF_N"/>
    <property type="match status" value="1"/>
</dbReference>
<dbReference type="Gene3D" id="3.30.160.60">
    <property type="entry name" value="Classic Zinc Finger"/>
    <property type="match status" value="2"/>
</dbReference>
<dbReference type="AlphaFoldDB" id="A0A814U7Z6"/>
<dbReference type="GO" id="GO:0008270">
    <property type="term" value="F:zinc ion binding"/>
    <property type="evidence" value="ECO:0007669"/>
    <property type="project" value="InterPro"/>
</dbReference>
<dbReference type="SMART" id="SM00451">
    <property type="entry name" value="ZnF_U1"/>
    <property type="match status" value="3"/>
</dbReference>
<dbReference type="Gene3D" id="3.30.460.10">
    <property type="entry name" value="Beta Polymerase, domain 2"/>
    <property type="match status" value="1"/>
</dbReference>
<dbReference type="InterPro" id="IPR036236">
    <property type="entry name" value="Znf_C2H2_sf"/>
</dbReference>
<dbReference type="InterPro" id="IPR049402">
    <property type="entry name" value="DZF_dom_C"/>
</dbReference>
<accession>A0A814U7Z6</accession>
<name>A0A814U7Z6_ADIRI</name>
<evidence type="ECO:0000259" key="2">
    <source>
        <dbReference type="PROSITE" id="PS51703"/>
    </source>
</evidence>
<keyword evidence="4" id="KW-1185">Reference proteome</keyword>
<evidence type="ECO:0000256" key="1">
    <source>
        <dbReference type="SAM" id="MobiDB-lite"/>
    </source>
</evidence>
<feature type="domain" description="DZF" evidence="2">
    <location>
        <begin position="330"/>
        <end position="663"/>
    </location>
</feature>
<protein>
    <recommendedName>
        <fullName evidence="2">DZF domain-containing protein</fullName>
    </recommendedName>
</protein>
<proteinExistence type="predicted"/>
<dbReference type="InterPro" id="IPR013087">
    <property type="entry name" value="Znf_C2H2_type"/>
</dbReference>
<comment type="caution">
    <text evidence="3">The sequence shown here is derived from an EMBL/GenBank/DDBJ whole genome shotgun (WGS) entry which is preliminary data.</text>
</comment>
<gene>
    <name evidence="3" type="ORF">XAT740_LOCUS21890</name>
</gene>
<dbReference type="InterPro" id="IPR043519">
    <property type="entry name" value="NT_sf"/>
</dbReference>
<evidence type="ECO:0000313" key="4">
    <source>
        <dbReference type="Proteomes" id="UP000663828"/>
    </source>
</evidence>
<organism evidence="3 4">
    <name type="scientific">Adineta ricciae</name>
    <name type="common">Rotifer</name>
    <dbReference type="NCBI Taxonomy" id="249248"/>
    <lineage>
        <taxon>Eukaryota</taxon>
        <taxon>Metazoa</taxon>
        <taxon>Spiralia</taxon>
        <taxon>Gnathifera</taxon>
        <taxon>Rotifera</taxon>
        <taxon>Eurotatoria</taxon>
        <taxon>Bdelloidea</taxon>
        <taxon>Adinetida</taxon>
        <taxon>Adinetidae</taxon>
        <taxon>Adineta</taxon>
    </lineage>
</organism>
<dbReference type="SUPFAM" id="SSF57667">
    <property type="entry name" value="beta-beta-alpha zinc fingers"/>
    <property type="match status" value="3"/>
</dbReference>
<dbReference type="Pfam" id="PF20965">
    <property type="entry name" value="DZF_C"/>
    <property type="match status" value="1"/>
</dbReference>
<dbReference type="Proteomes" id="UP000663828">
    <property type="component" value="Unassembled WGS sequence"/>
</dbReference>
<feature type="compositionally biased region" description="Polar residues" evidence="1">
    <location>
        <begin position="197"/>
        <end position="218"/>
    </location>
</feature>
<reference evidence="3" key="1">
    <citation type="submission" date="2021-02" db="EMBL/GenBank/DDBJ databases">
        <authorList>
            <person name="Nowell W R."/>
        </authorList>
    </citation>
    <scope>NUCLEOTIDE SEQUENCE</scope>
</reference>
<dbReference type="InterPro" id="IPR049401">
    <property type="entry name" value="DZF_dom_N"/>
</dbReference>
<dbReference type="PROSITE" id="PS00028">
    <property type="entry name" value="ZINC_FINGER_C2H2_1"/>
    <property type="match status" value="1"/>
</dbReference>
<dbReference type="PROSITE" id="PS51703">
    <property type="entry name" value="DZF"/>
    <property type="match status" value="1"/>
</dbReference>
<dbReference type="SMART" id="SM00572">
    <property type="entry name" value="DZF"/>
    <property type="match status" value="1"/>
</dbReference>
<dbReference type="PANTHER" id="PTHR45762:SF3">
    <property type="entry name" value="ZINC-FINGER PROTEIN AT 72D, ISOFORM B"/>
    <property type="match status" value="1"/>
</dbReference>
<dbReference type="EMBL" id="CAJNOR010001589">
    <property type="protein sequence ID" value="CAF1168480.1"/>
    <property type="molecule type" value="Genomic_DNA"/>
</dbReference>
<dbReference type="SMART" id="SM00355">
    <property type="entry name" value="ZnF_C2H2"/>
    <property type="match status" value="3"/>
</dbReference>
<dbReference type="InterPro" id="IPR006561">
    <property type="entry name" value="DZF_dom"/>
</dbReference>